<comment type="caution">
    <text evidence="1">The sequence shown here is derived from an EMBL/GenBank/DDBJ whole genome shotgun (WGS) entry which is preliminary data.</text>
</comment>
<dbReference type="PANTHER" id="PTHR35279:SF1">
    <property type="entry name" value="ARABINANASE_LEVANSUCRASE_INVERTASE"/>
    <property type="match status" value="1"/>
</dbReference>
<protein>
    <recommendedName>
        <fullName evidence="2">Glycosyl hydrolase family 32 N-terminal domain-containing protein</fullName>
    </recommendedName>
</protein>
<evidence type="ECO:0008006" key="2">
    <source>
        <dbReference type="Google" id="ProtNLM"/>
    </source>
</evidence>
<dbReference type="SUPFAM" id="SSF75005">
    <property type="entry name" value="Arabinanase/levansucrase/invertase"/>
    <property type="match status" value="2"/>
</dbReference>
<reference evidence="1" key="1">
    <citation type="journal article" date="2020" name="mSystems">
        <title>Genome- and Community-Level Interaction Insights into Carbon Utilization and Element Cycling Functions of Hydrothermarchaeota in Hydrothermal Sediment.</title>
        <authorList>
            <person name="Zhou Z."/>
            <person name="Liu Y."/>
            <person name="Xu W."/>
            <person name="Pan J."/>
            <person name="Luo Z.H."/>
            <person name="Li M."/>
        </authorList>
    </citation>
    <scope>NUCLEOTIDE SEQUENCE [LARGE SCALE GENOMIC DNA]</scope>
    <source>
        <strain evidence="1">SpSt-339</strain>
    </source>
</reference>
<gene>
    <name evidence="1" type="ORF">ENQ76_09075</name>
</gene>
<accession>A0A7C2JYD4</accession>
<dbReference type="AlphaFoldDB" id="A0A7C2JYD4"/>
<dbReference type="InterPro" id="IPR023296">
    <property type="entry name" value="Glyco_hydro_beta-prop_sf"/>
</dbReference>
<name>A0A7C2JYD4_9PLAN</name>
<proteinExistence type="predicted"/>
<sequence>MQRAVWILKVTWTAGIVLVSAIAWSAEDPPAELKPWLGSQEWKRDAEGPVLSLGADGAFDDTHIFAPTVARENDHFRMWYCGSQGFAHDLAPVRTRDERVFRLGLAESQGGLRFQRHPGPVLELPTPRLSIVTPTILRDARGHVLREDGQLRMWFTSATLGGGGPPHAIHQAVSRDGLRWTNVSPIQISRAYCPTVVKTEQGYMLWYTEPGRYPWVIRHATSPDGSTWTVTEQPVLTISQPWEHDLQIYPCVLHVDGVYLMWYASYLEKNHETTAIGFAVSTDGITWHKHPQNPVLRPDPGRPWESHYVSSHSVLQLDDGRFRIWYASRKAPPFQNLYFAINTAVWDRRKE</sequence>
<dbReference type="Gene3D" id="2.115.10.20">
    <property type="entry name" value="Glycosyl hydrolase domain, family 43"/>
    <property type="match status" value="3"/>
</dbReference>
<evidence type="ECO:0000313" key="1">
    <source>
        <dbReference type="EMBL" id="HEN15606.1"/>
    </source>
</evidence>
<organism evidence="1">
    <name type="scientific">Schlesneria paludicola</name>
    <dbReference type="NCBI Taxonomy" id="360056"/>
    <lineage>
        <taxon>Bacteria</taxon>
        <taxon>Pseudomonadati</taxon>
        <taxon>Planctomycetota</taxon>
        <taxon>Planctomycetia</taxon>
        <taxon>Planctomycetales</taxon>
        <taxon>Planctomycetaceae</taxon>
        <taxon>Schlesneria</taxon>
    </lineage>
</organism>
<dbReference type="EMBL" id="DSOK01000259">
    <property type="protein sequence ID" value="HEN15606.1"/>
    <property type="molecule type" value="Genomic_DNA"/>
</dbReference>
<dbReference type="PANTHER" id="PTHR35279">
    <property type="match status" value="1"/>
</dbReference>